<dbReference type="GO" id="GO:0031533">
    <property type="term" value="C:mRNA capping enzyme complex"/>
    <property type="evidence" value="ECO:0007669"/>
    <property type="project" value="InterPro"/>
</dbReference>
<feature type="signal peptide" evidence="2">
    <location>
        <begin position="1"/>
        <end position="18"/>
    </location>
</feature>
<comment type="caution">
    <text evidence="4">The sequence shown here is derived from an EMBL/GenBank/DDBJ whole genome shotgun (WGS) entry which is preliminary data.</text>
</comment>
<protein>
    <recommendedName>
        <fullName evidence="3">CULT domain-containing protein</fullName>
    </recommendedName>
</protein>
<feature type="region of interest" description="Disordered" evidence="1">
    <location>
        <begin position="260"/>
        <end position="286"/>
    </location>
</feature>
<evidence type="ECO:0000256" key="1">
    <source>
        <dbReference type="SAM" id="MobiDB-lite"/>
    </source>
</evidence>
<dbReference type="FunFam" id="2.170.150.20:FF:000007">
    <property type="entry name" value="Protein cereblon"/>
    <property type="match status" value="1"/>
</dbReference>
<dbReference type="OrthoDB" id="5778218at2759"/>
<sequence length="286" mass="33069">MVFAVVILFVCLAYGSSARFQDTNIHSEDLSKAVNDYFLCRHCGTDISPLSSLISIDSPAASDSRVSQLFGLKNVKVQTVKNSLHSQFEILTLSKTLCVGKGNWQTEDSWFPGYVWKVCVCAKCGRHIGWMFEPLHLATSDKIYPSKEGFYVVIISSIINELHLRLKMTSPSNQKSFDIKHEIVIKDNITTIKILEICGDEPPTEDQKEKLLQFEKEFISRYTDDDEDYVAMVKLGSTTPPLVPSYRPFWNRRRENKRRWEDTNDRHSHYSHHRNSNYGYNNDFRR</sequence>
<dbReference type="InterPro" id="IPR034750">
    <property type="entry name" value="CULT"/>
</dbReference>
<dbReference type="GO" id="GO:0003723">
    <property type="term" value="F:RNA binding"/>
    <property type="evidence" value="ECO:0007669"/>
    <property type="project" value="InterPro"/>
</dbReference>
<feature type="domain" description="CULT" evidence="3">
    <location>
        <begin position="35"/>
        <end position="162"/>
    </location>
</feature>
<dbReference type="PROSITE" id="PS51788">
    <property type="entry name" value="CULT"/>
    <property type="match status" value="1"/>
</dbReference>
<proteinExistence type="predicted"/>
<dbReference type="Proteomes" id="UP000475862">
    <property type="component" value="Unassembled WGS sequence"/>
</dbReference>
<name>A0A6G0T6V9_APHGL</name>
<accession>A0A6G0T6V9</accession>
<dbReference type="Gene3D" id="2.170.150.20">
    <property type="entry name" value="Peptide methionine sulfoxide reductase"/>
    <property type="match status" value="1"/>
</dbReference>
<dbReference type="CDD" id="cd15777">
    <property type="entry name" value="CRBN_C_like"/>
    <property type="match status" value="1"/>
</dbReference>
<gene>
    <name evidence="4" type="ORF">AGLY_013575</name>
</gene>
<dbReference type="InterPro" id="IPR028271">
    <property type="entry name" value="RAMAC"/>
</dbReference>
<feature type="chain" id="PRO_5026203056" description="CULT domain-containing protein" evidence="2">
    <location>
        <begin position="19"/>
        <end position="286"/>
    </location>
</feature>
<evidence type="ECO:0000313" key="4">
    <source>
        <dbReference type="EMBL" id="KAE9526927.1"/>
    </source>
</evidence>
<organism evidence="4 5">
    <name type="scientific">Aphis glycines</name>
    <name type="common">Soybean aphid</name>
    <dbReference type="NCBI Taxonomy" id="307491"/>
    <lineage>
        <taxon>Eukaryota</taxon>
        <taxon>Metazoa</taxon>
        <taxon>Ecdysozoa</taxon>
        <taxon>Arthropoda</taxon>
        <taxon>Hexapoda</taxon>
        <taxon>Insecta</taxon>
        <taxon>Pterygota</taxon>
        <taxon>Neoptera</taxon>
        <taxon>Paraneoptera</taxon>
        <taxon>Hemiptera</taxon>
        <taxon>Sternorrhyncha</taxon>
        <taxon>Aphidomorpha</taxon>
        <taxon>Aphidoidea</taxon>
        <taxon>Aphididae</taxon>
        <taxon>Aphidini</taxon>
        <taxon>Aphis</taxon>
        <taxon>Aphis</taxon>
    </lineage>
</organism>
<feature type="compositionally biased region" description="Low complexity" evidence="1">
    <location>
        <begin position="276"/>
        <end position="286"/>
    </location>
</feature>
<evidence type="ECO:0000256" key="2">
    <source>
        <dbReference type="SAM" id="SignalP"/>
    </source>
</evidence>
<keyword evidence="5" id="KW-1185">Reference proteome</keyword>
<dbReference type="Pfam" id="PF15320">
    <property type="entry name" value="RAM"/>
    <property type="match status" value="1"/>
</dbReference>
<dbReference type="GO" id="GO:0106005">
    <property type="term" value="P:RNA 5'-cap (guanine-N7)-methylation"/>
    <property type="evidence" value="ECO:0007669"/>
    <property type="project" value="InterPro"/>
</dbReference>
<evidence type="ECO:0000259" key="3">
    <source>
        <dbReference type="PROSITE" id="PS51788"/>
    </source>
</evidence>
<keyword evidence="2" id="KW-0732">Signal</keyword>
<evidence type="ECO:0000313" key="5">
    <source>
        <dbReference type="Proteomes" id="UP000475862"/>
    </source>
</evidence>
<dbReference type="EMBL" id="VYZN01000054">
    <property type="protein sequence ID" value="KAE9526927.1"/>
    <property type="molecule type" value="Genomic_DNA"/>
</dbReference>
<dbReference type="AlphaFoldDB" id="A0A6G0T6V9"/>
<reference evidence="4 5" key="1">
    <citation type="submission" date="2019-08" db="EMBL/GenBank/DDBJ databases">
        <title>The genome of the soybean aphid Biotype 1, its phylome, world population structure and adaptation to the North American continent.</title>
        <authorList>
            <person name="Giordano R."/>
            <person name="Donthu R.K."/>
            <person name="Hernandez A.G."/>
            <person name="Wright C.L."/>
            <person name="Zimin A.V."/>
        </authorList>
    </citation>
    <scope>NUCLEOTIDE SEQUENCE [LARGE SCALE GENOMIC DNA]</scope>
    <source>
        <tissue evidence="4">Whole aphids</tissue>
    </source>
</reference>